<accession>A0A9N9DVX6</accession>
<dbReference type="Proteomes" id="UP000789572">
    <property type="component" value="Unassembled WGS sequence"/>
</dbReference>
<protein>
    <submittedName>
        <fullName evidence="2">8396_t:CDS:1</fullName>
    </submittedName>
</protein>
<dbReference type="OrthoDB" id="2388149at2759"/>
<dbReference type="AlphaFoldDB" id="A0A9N9DVX6"/>
<dbReference type="EMBL" id="CAJVPJ010004216">
    <property type="protein sequence ID" value="CAG8649787.1"/>
    <property type="molecule type" value="Genomic_DNA"/>
</dbReference>
<gene>
    <name evidence="2" type="ORF">POCULU_LOCUS9885</name>
</gene>
<reference evidence="2" key="1">
    <citation type="submission" date="2021-06" db="EMBL/GenBank/DDBJ databases">
        <authorList>
            <person name="Kallberg Y."/>
            <person name="Tangrot J."/>
            <person name="Rosling A."/>
        </authorList>
    </citation>
    <scope>NUCLEOTIDE SEQUENCE</scope>
    <source>
        <strain evidence="2">IA702</strain>
    </source>
</reference>
<proteinExistence type="predicted"/>
<evidence type="ECO:0000256" key="1">
    <source>
        <dbReference type="SAM" id="MobiDB-lite"/>
    </source>
</evidence>
<evidence type="ECO:0000313" key="2">
    <source>
        <dbReference type="EMBL" id="CAG8649787.1"/>
    </source>
</evidence>
<keyword evidence="3" id="KW-1185">Reference proteome</keyword>
<evidence type="ECO:0000313" key="3">
    <source>
        <dbReference type="Proteomes" id="UP000789572"/>
    </source>
</evidence>
<organism evidence="2 3">
    <name type="scientific">Paraglomus occultum</name>
    <dbReference type="NCBI Taxonomy" id="144539"/>
    <lineage>
        <taxon>Eukaryota</taxon>
        <taxon>Fungi</taxon>
        <taxon>Fungi incertae sedis</taxon>
        <taxon>Mucoromycota</taxon>
        <taxon>Glomeromycotina</taxon>
        <taxon>Glomeromycetes</taxon>
        <taxon>Paraglomerales</taxon>
        <taxon>Paraglomeraceae</taxon>
        <taxon>Paraglomus</taxon>
    </lineage>
</organism>
<sequence length="126" mass="14431">EGSYIQDAYDDTITTDHTNQQTTYENHLKQVLQVRREIVRNDENYRNKMLVCASVHRRKPAFNPGDKVAIAPDHDNNQKTRKRKLEQACSITGEVIGMCSNNRTVRIEVDGQVKTFAAKNVKKLSN</sequence>
<comment type="caution">
    <text evidence="2">The sequence shown here is derived from an EMBL/GenBank/DDBJ whole genome shotgun (WGS) entry which is preliminary data.</text>
</comment>
<feature type="region of interest" description="Disordered" evidence="1">
    <location>
        <begin position="63"/>
        <end position="83"/>
    </location>
</feature>
<feature type="non-terminal residue" evidence="2">
    <location>
        <position position="1"/>
    </location>
</feature>
<name>A0A9N9DVX6_9GLOM</name>